<dbReference type="InterPro" id="IPR007434">
    <property type="entry name" value="FemAB-like"/>
</dbReference>
<protein>
    <submittedName>
        <fullName evidence="1">N-acetyltransferase</fullName>
    </submittedName>
</protein>
<dbReference type="Proteomes" id="UP000305881">
    <property type="component" value="Chromosome"/>
</dbReference>
<dbReference type="STRING" id="675511.GCA_000341735_01997"/>
<dbReference type="PANTHER" id="PTHR47017">
    <property type="entry name" value="ACYL-COA"/>
    <property type="match status" value="1"/>
</dbReference>
<evidence type="ECO:0000313" key="2">
    <source>
        <dbReference type="Proteomes" id="UP000305881"/>
    </source>
</evidence>
<dbReference type="KEGG" id="mbur:EQU24_05070"/>
<organism evidence="1 2">
    <name type="scientific">Methylotuvimicrobium buryatense</name>
    <name type="common">Methylomicrobium buryatense</name>
    <dbReference type="NCBI Taxonomy" id="95641"/>
    <lineage>
        <taxon>Bacteria</taxon>
        <taxon>Pseudomonadati</taxon>
        <taxon>Pseudomonadota</taxon>
        <taxon>Gammaproteobacteria</taxon>
        <taxon>Methylococcales</taxon>
        <taxon>Methylococcaceae</taxon>
        <taxon>Methylotuvimicrobium</taxon>
    </lineage>
</organism>
<accession>A0A4P9UW66</accession>
<dbReference type="Pfam" id="PF04339">
    <property type="entry name" value="FemAB_like"/>
    <property type="match status" value="1"/>
</dbReference>
<keyword evidence="2" id="KW-1185">Reference proteome</keyword>
<dbReference type="PANTHER" id="PTHR47017:SF1">
    <property type="entry name" value="ACYL-COA"/>
    <property type="match status" value="1"/>
</dbReference>
<dbReference type="SUPFAM" id="SSF55729">
    <property type="entry name" value="Acyl-CoA N-acyltransferases (Nat)"/>
    <property type="match status" value="1"/>
</dbReference>
<proteinExistence type="predicted"/>
<name>A0A4P9UW66_METBY</name>
<dbReference type="AlphaFoldDB" id="A0A4P9UW66"/>
<evidence type="ECO:0000313" key="1">
    <source>
        <dbReference type="EMBL" id="QCW84721.1"/>
    </source>
</evidence>
<reference evidence="2" key="1">
    <citation type="journal article" date="2019" name="J. Bacteriol.">
        <title>A Mutagenic Screen Identifies a TonB-Dependent Receptor Required for the Lanthanide Metal Switch in the Type I Methanotroph 'Methylotuvimicrobium buryatense' 5GB1C.</title>
        <authorList>
            <person name="Groom J.D."/>
            <person name="Ford S.M."/>
            <person name="Pesesky M.W."/>
            <person name="Lidstrom M.E."/>
        </authorList>
    </citation>
    <scope>NUCLEOTIDE SEQUENCE [LARGE SCALE GENOMIC DNA]</scope>
    <source>
        <strain evidence="2">5GB1C</strain>
    </source>
</reference>
<sequence>MKAIQIDGLSQIDRDQWNSLVGSNYPFLRHEFLSALERCRSASPETGWQPRHLLIYEQNEPVALMPLYLKFHSRGEYVFDYQWAEAYHNHHLDYYPKLLTAIPFTPCQGPRIAIKTGADQRRITSFIASYIKETLADTGASSWHCLFPDLTSAEQLVFEGLSLRTGIQFQWFNREYRDFNDYLDSFSAGKRKQVKRERRRIAEQSVQFRQISGKDISEQDWEAFYRFYQMTYFKRGMQPYLNLGFFLEIAETMPQNLLLIVAVKDGDYIGAALSFIGNDTLYGRYWGCNEEYHSLHFEACYYQGLDYCLANNLKRFDSGAQGEHKIARGFEPVYTYSAHWIKDRRFAAAIDDFLDWETAEIQKYRLLAEKHLPFKLQT</sequence>
<dbReference type="RefSeq" id="WP_026130138.1">
    <property type="nucleotide sequence ID" value="NZ_CP035467.1"/>
</dbReference>
<dbReference type="Gene3D" id="3.40.630.30">
    <property type="match status" value="1"/>
</dbReference>
<dbReference type="GO" id="GO:0016740">
    <property type="term" value="F:transferase activity"/>
    <property type="evidence" value="ECO:0007669"/>
    <property type="project" value="UniProtKB-KW"/>
</dbReference>
<dbReference type="InterPro" id="IPR016181">
    <property type="entry name" value="Acyl_CoA_acyltransferase"/>
</dbReference>
<dbReference type="OrthoDB" id="9776898at2"/>
<dbReference type="EMBL" id="CP035467">
    <property type="protein sequence ID" value="QCW84721.1"/>
    <property type="molecule type" value="Genomic_DNA"/>
</dbReference>
<gene>
    <name evidence="1" type="ORF">EQU24_05070</name>
</gene>